<feature type="compositionally biased region" description="Basic and acidic residues" evidence="9">
    <location>
        <begin position="1"/>
        <end position="34"/>
    </location>
</feature>
<dbReference type="InterPro" id="IPR036890">
    <property type="entry name" value="HATPase_C_sf"/>
</dbReference>
<keyword evidence="4" id="KW-0808">Transferase</keyword>
<keyword evidence="10" id="KW-1133">Transmembrane helix</keyword>
<feature type="region of interest" description="Disordered" evidence="9">
    <location>
        <begin position="430"/>
        <end position="454"/>
    </location>
</feature>
<evidence type="ECO:0000256" key="1">
    <source>
        <dbReference type="ARBA" id="ARBA00000085"/>
    </source>
</evidence>
<feature type="transmembrane region" description="Helical" evidence="10">
    <location>
        <begin position="114"/>
        <end position="131"/>
    </location>
</feature>
<feature type="transmembrane region" description="Helical" evidence="10">
    <location>
        <begin position="62"/>
        <end position="80"/>
    </location>
</feature>
<keyword evidence="14" id="KW-1185">Reference proteome</keyword>
<evidence type="ECO:0000313" key="13">
    <source>
        <dbReference type="EMBL" id="REJ04438.1"/>
    </source>
</evidence>
<reference evidence="13 14" key="1">
    <citation type="submission" date="2018-08" db="EMBL/GenBank/DDBJ databases">
        <title>Isolation, diversity and antifungal activity of Actinobacteria from cow dung.</title>
        <authorList>
            <person name="Ling L."/>
        </authorList>
    </citation>
    <scope>NUCLEOTIDE SEQUENCE [LARGE SCALE GENOMIC DNA]</scope>
    <source>
        <strain evidence="13 14">NEAU-LLE</strain>
    </source>
</reference>
<dbReference type="GO" id="GO:0016020">
    <property type="term" value="C:membrane"/>
    <property type="evidence" value="ECO:0007669"/>
    <property type="project" value="InterPro"/>
</dbReference>
<proteinExistence type="predicted"/>
<evidence type="ECO:0000256" key="2">
    <source>
        <dbReference type="ARBA" id="ARBA00012438"/>
    </source>
</evidence>
<protein>
    <recommendedName>
        <fullName evidence="2">histidine kinase</fullName>
        <ecNumber evidence="2">2.7.13.3</ecNumber>
    </recommendedName>
</protein>
<dbReference type="Pfam" id="PF07730">
    <property type="entry name" value="HisKA_3"/>
    <property type="match status" value="1"/>
</dbReference>
<evidence type="ECO:0000256" key="9">
    <source>
        <dbReference type="SAM" id="MobiDB-lite"/>
    </source>
</evidence>
<dbReference type="InterPro" id="IPR011712">
    <property type="entry name" value="Sig_transdc_His_kin_sub3_dim/P"/>
</dbReference>
<dbReference type="SUPFAM" id="SSF55874">
    <property type="entry name" value="ATPase domain of HSP90 chaperone/DNA topoisomerase II/histidine kinase"/>
    <property type="match status" value="1"/>
</dbReference>
<comment type="catalytic activity">
    <reaction evidence="1">
        <text>ATP + protein L-histidine = ADP + protein N-phospho-L-histidine.</text>
        <dbReference type="EC" id="2.7.13.3"/>
    </reaction>
</comment>
<dbReference type="GO" id="GO:0000155">
    <property type="term" value="F:phosphorelay sensor kinase activity"/>
    <property type="evidence" value="ECO:0007669"/>
    <property type="project" value="InterPro"/>
</dbReference>
<dbReference type="OrthoDB" id="227596at2"/>
<dbReference type="GO" id="GO:0046983">
    <property type="term" value="F:protein dimerization activity"/>
    <property type="evidence" value="ECO:0007669"/>
    <property type="project" value="InterPro"/>
</dbReference>
<evidence type="ECO:0000256" key="6">
    <source>
        <dbReference type="ARBA" id="ARBA00022777"/>
    </source>
</evidence>
<accession>A0A371NQJ7</accession>
<keyword evidence="5" id="KW-0547">Nucleotide-binding</keyword>
<dbReference type="Gene3D" id="1.20.5.1930">
    <property type="match status" value="1"/>
</dbReference>
<gene>
    <name evidence="13" type="ORF">DY023_13355</name>
</gene>
<evidence type="ECO:0000256" key="3">
    <source>
        <dbReference type="ARBA" id="ARBA00022553"/>
    </source>
</evidence>
<dbReference type="Pfam" id="PF02518">
    <property type="entry name" value="HATPase_c"/>
    <property type="match status" value="1"/>
</dbReference>
<keyword evidence="7" id="KW-0067">ATP-binding</keyword>
<name>A0A371NQJ7_9MICO</name>
<dbReference type="AlphaFoldDB" id="A0A371NQJ7"/>
<evidence type="ECO:0000256" key="4">
    <source>
        <dbReference type="ARBA" id="ARBA00022679"/>
    </source>
</evidence>
<dbReference type="Gene3D" id="3.30.565.10">
    <property type="entry name" value="Histidine kinase-like ATPase, C-terminal domain"/>
    <property type="match status" value="1"/>
</dbReference>
<dbReference type="PANTHER" id="PTHR24421:SF10">
    <property type="entry name" value="NITRATE_NITRITE SENSOR PROTEIN NARQ"/>
    <property type="match status" value="1"/>
</dbReference>
<keyword evidence="10" id="KW-0472">Membrane</keyword>
<dbReference type="EC" id="2.7.13.3" evidence="2"/>
<dbReference type="CDD" id="cd16917">
    <property type="entry name" value="HATPase_UhpB-NarQ-NarX-like"/>
    <property type="match status" value="1"/>
</dbReference>
<dbReference type="Proteomes" id="UP000262172">
    <property type="component" value="Unassembled WGS sequence"/>
</dbReference>
<feature type="domain" description="Histidine kinase/HSP90-like ATPase" evidence="11">
    <location>
        <begin position="353"/>
        <end position="442"/>
    </location>
</feature>
<feature type="domain" description="Signal transduction histidine kinase subgroup 3 dimerisation and phosphoacceptor" evidence="12">
    <location>
        <begin position="244"/>
        <end position="310"/>
    </location>
</feature>
<evidence type="ECO:0000256" key="10">
    <source>
        <dbReference type="SAM" id="Phobius"/>
    </source>
</evidence>
<dbReference type="EMBL" id="QUAB01000046">
    <property type="protein sequence ID" value="REJ04438.1"/>
    <property type="molecule type" value="Genomic_DNA"/>
</dbReference>
<feature type="transmembrane region" description="Helical" evidence="10">
    <location>
        <begin position="86"/>
        <end position="107"/>
    </location>
</feature>
<dbReference type="InterPro" id="IPR050482">
    <property type="entry name" value="Sensor_HK_TwoCompSys"/>
</dbReference>
<dbReference type="PANTHER" id="PTHR24421">
    <property type="entry name" value="NITRATE/NITRITE SENSOR PROTEIN NARX-RELATED"/>
    <property type="match status" value="1"/>
</dbReference>
<evidence type="ECO:0000256" key="5">
    <source>
        <dbReference type="ARBA" id="ARBA00022741"/>
    </source>
</evidence>
<evidence type="ECO:0000313" key="14">
    <source>
        <dbReference type="Proteomes" id="UP000262172"/>
    </source>
</evidence>
<dbReference type="SUPFAM" id="SSF103473">
    <property type="entry name" value="MFS general substrate transporter"/>
    <property type="match status" value="1"/>
</dbReference>
<keyword evidence="6 13" id="KW-0418">Kinase</keyword>
<evidence type="ECO:0000259" key="12">
    <source>
        <dbReference type="Pfam" id="PF07730"/>
    </source>
</evidence>
<keyword evidence="8" id="KW-0902">Two-component regulatory system</keyword>
<feature type="transmembrane region" description="Helical" evidence="10">
    <location>
        <begin position="167"/>
        <end position="186"/>
    </location>
</feature>
<feature type="transmembrane region" description="Helical" evidence="10">
    <location>
        <begin position="198"/>
        <end position="219"/>
    </location>
</feature>
<evidence type="ECO:0000256" key="7">
    <source>
        <dbReference type="ARBA" id="ARBA00022840"/>
    </source>
</evidence>
<dbReference type="InterPro" id="IPR036259">
    <property type="entry name" value="MFS_trans_sf"/>
</dbReference>
<evidence type="ECO:0000259" key="11">
    <source>
        <dbReference type="Pfam" id="PF02518"/>
    </source>
</evidence>
<organism evidence="13 14">
    <name type="scientific">Microbacterium bovistercoris</name>
    <dbReference type="NCBI Taxonomy" id="2293570"/>
    <lineage>
        <taxon>Bacteria</taxon>
        <taxon>Bacillati</taxon>
        <taxon>Actinomycetota</taxon>
        <taxon>Actinomycetes</taxon>
        <taxon>Micrococcales</taxon>
        <taxon>Microbacteriaceae</taxon>
        <taxon>Microbacterium</taxon>
    </lineage>
</organism>
<comment type="caution">
    <text evidence="13">The sequence shown here is derived from an EMBL/GenBank/DDBJ whole genome shotgun (WGS) entry which is preliminary data.</text>
</comment>
<feature type="region of interest" description="Disordered" evidence="9">
    <location>
        <begin position="1"/>
        <end position="42"/>
    </location>
</feature>
<dbReference type="GO" id="GO:0005524">
    <property type="term" value="F:ATP binding"/>
    <property type="evidence" value="ECO:0007669"/>
    <property type="project" value="UniProtKB-KW"/>
</dbReference>
<keyword evidence="3" id="KW-0597">Phosphoprotein</keyword>
<sequence>MTSMRRTAERRSARKAAKGERDAARETAAAEKSAKKAAKAQKLRSNPSRIIAMFRRLRDRQTAQVVVLSIIAISLYPVLVPVHTQLYGTYLPAVMVLGGAAVAAPIVSRHRPRTAIALFLVAAVLLPLMAVLPETASSSPWPWSVPMIIAFVVFLMAITLQHGWRYGLFVLVAGLSLVMLPAGVIPDISMSGGVIADLIVTASVASAAFLIAVLVAGQLRISDELVKERAQSAQELARRELVEERTLIARELHDVVAHSMSLIQVQASTARYRLPDLPDDVASEFDGIAATARTSLGEMRRILGVLRTEDHTAELAPQRGIDHIGALVETTRRAGADVVLSGRIEGDVDAAAQIAMYRITQEALSNAVRHAPGTAITVFIDGTSEDVAVLITNTAPAEQAPPTAGGGHGLRGMTERAELLGGSVHAGPDAAGGWTVSARLPRHPAPGADQEGTV</sequence>
<keyword evidence="10" id="KW-0812">Transmembrane</keyword>
<feature type="transmembrane region" description="Helical" evidence="10">
    <location>
        <begin position="143"/>
        <end position="160"/>
    </location>
</feature>
<evidence type="ECO:0000256" key="8">
    <source>
        <dbReference type="ARBA" id="ARBA00023012"/>
    </source>
</evidence>
<dbReference type="InterPro" id="IPR003594">
    <property type="entry name" value="HATPase_dom"/>
</dbReference>